<proteinExistence type="predicted"/>
<feature type="transmembrane region" description="Helical" evidence="1">
    <location>
        <begin position="230"/>
        <end position="250"/>
    </location>
</feature>
<keyword evidence="3" id="KW-1185">Reference proteome</keyword>
<reference evidence="2 3" key="1">
    <citation type="submission" date="2020-08" db="EMBL/GenBank/DDBJ databases">
        <title>Genomic Encyclopedia of Type Strains, Phase IV (KMG-IV): sequencing the most valuable type-strain genomes for metagenomic binning, comparative biology and taxonomic classification.</title>
        <authorList>
            <person name="Goeker M."/>
        </authorList>
    </citation>
    <scope>NUCLEOTIDE SEQUENCE [LARGE SCALE GENOMIC DNA]</scope>
    <source>
        <strain evidence="2 3">DSM 15867</strain>
    </source>
</reference>
<keyword evidence="1" id="KW-0472">Membrane</keyword>
<accession>A0A7W7AME8</accession>
<gene>
    <name evidence="2" type="ORF">GGQ96_003936</name>
</gene>
<protein>
    <submittedName>
        <fullName evidence="2">Uncharacterized protein</fullName>
    </submittedName>
</protein>
<feature type="transmembrane region" description="Helical" evidence="1">
    <location>
        <begin position="169"/>
        <end position="189"/>
    </location>
</feature>
<dbReference type="RefSeq" id="WP_184116994.1">
    <property type="nucleotide sequence ID" value="NZ_JACHNY010000015.1"/>
</dbReference>
<evidence type="ECO:0000313" key="2">
    <source>
        <dbReference type="EMBL" id="MBB4619776.1"/>
    </source>
</evidence>
<name>A0A7W7AME8_9SPHN</name>
<evidence type="ECO:0000313" key="3">
    <source>
        <dbReference type="Proteomes" id="UP000574769"/>
    </source>
</evidence>
<organism evidence="2 3">
    <name type="scientific">Sphingomonas abaci</name>
    <dbReference type="NCBI Taxonomy" id="237611"/>
    <lineage>
        <taxon>Bacteria</taxon>
        <taxon>Pseudomonadati</taxon>
        <taxon>Pseudomonadota</taxon>
        <taxon>Alphaproteobacteria</taxon>
        <taxon>Sphingomonadales</taxon>
        <taxon>Sphingomonadaceae</taxon>
        <taxon>Sphingomonas</taxon>
    </lineage>
</organism>
<dbReference type="AlphaFoldDB" id="A0A7W7AME8"/>
<feature type="transmembrane region" description="Helical" evidence="1">
    <location>
        <begin position="201"/>
        <end position="224"/>
    </location>
</feature>
<sequence>MTTFTQAIGAADALIDQLQAFTVDPRYLPRFFDTVFGLRTALGSASEQFAAQHSDDDGDRPVFATVLDRCEQARTIGDALTPDPSAVTRYADAVQHAIAALDGPGSMAARPALRGTLRLRSGSAPSVRGGRRPAPAPAPEPYYASLVKLFPVEAVTLYPLAIGIAAGDVVVRLILIAVITLFIIVLRWFGTQEERGGDADVVAIAVAVVSFELYAASLGGFGYLPGGPEQTSQVLAFITIMWVALVPFVLRRARS</sequence>
<evidence type="ECO:0000256" key="1">
    <source>
        <dbReference type="SAM" id="Phobius"/>
    </source>
</evidence>
<comment type="caution">
    <text evidence="2">The sequence shown here is derived from an EMBL/GenBank/DDBJ whole genome shotgun (WGS) entry which is preliminary data.</text>
</comment>
<keyword evidence="1" id="KW-0812">Transmembrane</keyword>
<dbReference type="Proteomes" id="UP000574769">
    <property type="component" value="Unassembled WGS sequence"/>
</dbReference>
<dbReference type="EMBL" id="JACHNY010000015">
    <property type="protein sequence ID" value="MBB4619776.1"/>
    <property type="molecule type" value="Genomic_DNA"/>
</dbReference>
<keyword evidence="1" id="KW-1133">Transmembrane helix</keyword>